<keyword evidence="3 11" id="KW-1134">Transmembrane beta strand</keyword>
<protein>
    <submittedName>
        <fullName evidence="16">TonB-dependent receptor</fullName>
    </submittedName>
</protein>
<dbReference type="CDD" id="cd01347">
    <property type="entry name" value="ligand_gated_channel"/>
    <property type="match status" value="1"/>
</dbReference>
<dbReference type="InterPro" id="IPR000531">
    <property type="entry name" value="Beta-barrel_TonB"/>
</dbReference>
<evidence type="ECO:0000259" key="14">
    <source>
        <dbReference type="Pfam" id="PF00593"/>
    </source>
</evidence>
<comment type="similarity">
    <text evidence="11 12">Belongs to the TonB-dependent receptor family.</text>
</comment>
<keyword evidence="4" id="KW-0410">Iron transport</keyword>
<keyword evidence="8 12" id="KW-0798">TonB box</keyword>
<keyword evidence="6" id="KW-0408">Iron</keyword>
<keyword evidence="7" id="KW-0406">Ion transport</keyword>
<dbReference type="GO" id="GO:0009279">
    <property type="term" value="C:cell outer membrane"/>
    <property type="evidence" value="ECO:0007669"/>
    <property type="project" value="UniProtKB-SubCell"/>
</dbReference>
<organism evidence="16 17">
    <name type="scientific">Qipengyuania pelagi</name>
    <dbReference type="NCBI Taxonomy" id="994320"/>
    <lineage>
        <taxon>Bacteria</taxon>
        <taxon>Pseudomonadati</taxon>
        <taxon>Pseudomonadota</taxon>
        <taxon>Alphaproteobacteria</taxon>
        <taxon>Sphingomonadales</taxon>
        <taxon>Erythrobacteraceae</taxon>
        <taxon>Qipengyuania</taxon>
    </lineage>
</organism>
<dbReference type="SUPFAM" id="SSF56935">
    <property type="entry name" value="Porins"/>
    <property type="match status" value="1"/>
</dbReference>
<dbReference type="InterPro" id="IPR012910">
    <property type="entry name" value="Plug_dom"/>
</dbReference>
<dbReference type="EMBL" id="WTYD01000001">
    <property type="protein sequence ID" value="MXO54383.1"/>
    <property type="molecule type" value="Genomic_DNA"/>
</dbReference>
<evidence type="ECO:0000256" key="12">
    <source>
        <dbReference type="RuleBase" id="RU003357"/>
    </source>
</evidence>
<evidence type="ECO:0000256" key="13">
    <source>
        <dbReference type="SAM" id="MobiDB-lite"/>
    </source>
</evidence>
<evidence type="ECO:0000259" key="15">
    <source>
        <dbReference type="Pfam" id="PF07715"/>
    </source>
</evidence>
<gene>
    <name evidence="16" type="ORF">GRI47_10260</name>
</gene>
<keyword evidence="16" id="KW-0675">Receptor</keyword>
<feature type="domain" description="TonB-dependent receptor plug" evidence="15">
    <location>
        <begin position="142"/>
        <end position="253"/>
    </location>
</feature>
<feature type="domain" description="TonB-dependent receptor-like beta-barrel" evidence="14">
    <location>
        <begin position="394"/>
        <end position="870"/>
    </location>
</feature>
<dbReference type="Proteomes" id="UP000430272">
    <property type="component" value="Unassembled WGS sequence"/>
</dbReference>
<proteinExistence type="inferred from homology"/>
<evidence type="ECO:0000256" key="10">
    <source>
        <dbReference type="ARBA" id="ARBA00023237"/>
    </source>
</evidence>
<keyword evidence="10 11" id="KW-0998">Cell outer membrane</keyword>
<keyword evidence="9 11" id="KW-0472">Membrane</keyword>
<dbReference type="InterPro" id="IPR036942">
    <property type="entry name" value="Beta-barrel_TonB_sf"/>
</dbReference>
<dbReference type="AlphaFoldDB" id="A0A844YAY2"/>
<evidence type="ECO:0000256" key="4">
    <source>
        <dbReference type="ARBA" id="ARBA00022496"/>
    </source>
</evidence>
<reference evidence="16 17" key="1">
    <citation type="submission" date="2019-12" db="EMBL/GenBank/DDBJ databases">
        <title>Genomic-based taxomic classification of the family Erythrobacteraceae.</title>
        <authorList>
            <person name="Xu L."/>
        </authorList>
    </citation>
    <scope>NUCLEOTIDE SEQUENCE [LARGE SCALE GENOMIC DNA]</scope>
    <source>
        <strain evidence="16 17">JCM 17468</strain>
    </source>
</reference>
<feature type="region of interest" description="Disordered" evidence="13">
    <location>
        <begin position="97"/>
        <end position="122"/>
    </location>
</feature>
<evidence type="ECO:0000256" key="7">
    <source>
        <dbReference type="ARBA" id="ARBA00023065"/>
    </source>
</evidence>
<evidence type="ECO:0000256" key="11">
    <source>
        <dbReference type="PROSITE-ProRule" id="PRU01360"/>
    </source>
</evidence>
<evidence type="ECO:0000256" key="3">
    <source>
        <dbReference type="ARBA" id="ARBA00022452"/>
    </source>
</evidence>
<evidence type="ECO:0000256" key="9">
    <source>
        <dbReference type="ARBA" id="ARBA00023136"/>
    </source>
</evidence>
<dbReference type="PANTHER" id="PTHR32552:SF81">
    <property type="entry name" value="TONB-DEPENDENT OUTER MEMBRANE RECEPTOR"/>
    <property type="match status" value="1"/>
</dbReference>
<name>A0A844YAY2_9SPHN</name>
<dbReference type="PANTHER" id="PTHR32552">
    <property type="entry name" value="FERRICHROME IRON RECEPTOR-RELATED"/>
    <property type="match status" value="1"/>
</dbReference>
<dbReference type="GO" id="GO:0006826">
    <property type="term" value="P:iron ion transport"/>
    <property type="evidence" value="ECO:0007669"/>
    <property type="project" value="UniProtKB-KW"/>
</dbReference>
<evidence type="ECO:0000256" key="5">
    <source>
        <dbReference type="ARBA" id="ARBA00022692"/>
    </source>
</evidence>
<evidence type="ECO:0000313" key="17">
    <source>
        <dbReference type="Proteomes" id="UP000430272"/>
    </source>
</evidence>
<dbReference type="InterPro" id="IPR039426">
    <property type="entry name" value="TonB-dep_rcpt-like"/>
</dbReference>
<evidence type="ECO:0000313" key="16">
    <source>
        <dbReference type="EMBL" id="MXO54383.1"/>
    </source>
</evidence>
<evidence type="ECO:0000256" key="1">
    <source>
        <dbReference type="ARBA" id="ARBA00004571"/>
    </source>
</evidence>
<keyword evidence="2 11" id="KW-0813">Transport</keyword>
<evidence type="ECO:0000256" key="2">
    <source>
        <dbReference type="ARBA" id="ARBA00022448"/>
    </source>
</evidence>
<dbReference type="Pfam" id="PF00593">
    <property type="entry name" value="TonB_dep_Rec_b-barrel"/>
    <property type="match status" value="1"/>
</dbReference>
<evidence type="ECO:0000256" key="8">
    <source>
        <dbReference type="ARBA" id="ARBA00023077"/>
    </source>
</evidence>
<sequence length="908" mass="97336">MIEKVWKKYTIRIGPVPIFPSLSNHKQGRSVSHGPWNRYREMGMKNATSLAMRCSVSATALCLALGIAAPAAAQSSAEPAGQTEDQIGDADQPAIEAGTSAAQASPPSYGDEPAGQEAASTRDAGGIGVITVTARRREEGIQNVPISVAAFGGEALADRQIDSSDKLTQLAPNVQFSAVAPASGNSSSSAIFIRGVGQTDFLTSTDPGVGFYVDGVYFARASGTAISLLDVERVEVLRGPQGTLFGRNTVGGAIQVFSARPQFSGISGNAGAVVGDYDRMEVRGVVNVPISDTLAFRGAAIKRKRDGYVTNILNGRDYGDVNTFAVRASLLWQPNDRFEALLIGDYTKDDLNGSPTVFGGINTSAAFVRFASAIAGCPGFALTSPPTPVPENNDRRCANNQYLALGPYQVASNAPSRSELEMYGAGLTLQYDVADWLTVKSITAYRETKPFSIRDADNTPLLILETVNSDDIKQFTQELQFLGETANGRLNYQLGAYYFRETDFQFYPVYLPSQISQTSGEELRVGGLNNNADIKNESIAFFAQATYAFTEKLDLTVGLRYTRDEKEATPFETAAGSGFGYTNVGYNVAYPAPLNGQTVCLGPPRTGPAAATCRGSTVYLFDPVLNSRTDSRFTPAATLQYQWTPEFMTYASYSQGFKSGGFNTRIVQPVISPNSPTGREFLPAFDPETVSSYELGGKLLIGRTLRLSAAVFRSKYDDIQIVVREGVAPVVRNAGQATIDGFEVEGSVSPIGPLIINFGAGYTDFQYDSFTPALETGQANLAPGALGRVDLDDMQAYTPKWSLNGGFAYEIPVGAGSITPRVDVAYRSKTYFDAPNTEQIAQDGYALVNALIRYEAPDNRFTLTAGVTNLTDKAYRGSGNSSLTAASGYAEVTYGPPRMFTFEGVINF</sequence>
<dbReference type="Pfam" id="PF07715">
    <property type="entry name" value="Plug"/>
    <property type="match status" value="1"/>
</dbReference>
<dbReference type="Gene3D" id="2.40.170.20">
    <property type="entry name" value="TonB-dependent receptor, beta-barrel domain"/>
    <property type="match status" value="2"/>
</dbReference>
<comment type="subcellular location">
    <subcellularLocation>
        <location evidence="1 11">Cell outer membrane</location>
        <topology evidence="1 11">Multi-pass membrane protein</topology>
    </subcellularLocation>
</comment>
<evidence type="ECO:0000256" key="6">
    <source>
        <dbReference type="ARBA" id="ARBA00023004"/>
    </source>
</evidence>
<accession>A0A844YAY2</accession>
<dbReference type="PROSITE" id="PS52016">
    <property type="entry name" value="TONB_DEPENDENT_REC_3"/>
    <property type="match status" value="1"/>
</dbReference>
<keyword evidence="17" id="KW-1185">Reference proteome</keyword>
<keyword evidence="5 11" id="KW-0812">Transmembrane</keyword>
<comment type="caution">
    <text evidence="16">The sequence shown here is derived from an EMBL/GenBank/DDBJ whole genome shotgun (WGS) entry which is preliminary data.</text>
</comment>